<keyword evidence="2" id="KW-1185">Reference proteome</keyword>
<accession>A0ACB0JN84</accession>
<organism evidence="1 2">
    <name type="scientific">Trifolium pratense</name>
    <name type="common">Red clover</name>
    <dbReference type="NCBI Taxonomy" id="57577"/>
    <lineage>
        <taxon>Eukaryota</taxon>
        <taxon>Viridiplantae</taxon>
        <taxon>Streptophyta</taxon>
        <taxon>Embryophyta</taxon>
        <taxon>Tracheophyta</taxon>
        <taxon>Spermatophyta</taxon>
        <taxon>Magnoliopsida</taxon>
        <taxon>eudicotyledons</taxon>
        <taxon>Gunneridae</taxon>
        <taxon>Pentapetalae</taxon>
        <taxon>rosids</taxon>
        <taxon>fabids</taxon>
        <taxon>Fabales</taxon>
        <taxon>Fabaceae</taxon>
        <taxon>Papilionoideae</taxon>
        <taxon>50 kb inversion clade</taxon>
        <taxon>NPAAA clade</taxon>
        <taxon>Hologalegina</taxon>
        <taxon>IRL clade</taxon>
        <taxon>Trifolieae</taxon>
        <taxon>Trifolium</taxon>
    </lineage>
</organism>
<dbReference type="EMBL" id="CASHSV030000076">
    <property type="protein sequence ID" value="CAJ2645435.1"/>
    <property type="molecule type" value="Genomic_DNA"/>
</dbReference>
<protein>
    <submittedName>
        <fullName evidence="1">Uncharacterized protein</fullName>
    </submittedName>
</protein>
<dbReference type="Proteomes" id="UP001177021">
    <property type="component" value="Unassembled WGS sequence"/>
</dbReference>
<sequence length="95" mass="11139">MKHPFSFEKRYKSIMKHPFSFLKRYQFLTKIKLTDYTMNNLTHTSITRHAGRAGEYFESMSSESRTFGNGFTHHAIRRQMLNSATANIFLGTLLD</sequence>
<evidence type="ECO:0000313" key="2">
    <source>
        <dbReference type="Proteomes" id="UP001177021"/>
    </source>
</evidence>
<reference evidence="1" key="1">
    <citation type="submission" date="2023-10" db="EMBL/GenBank/DDBJ databases">
        <authorList>
            <person name="Rodriguez Cubillos JULIANA M."/>
            <person name="De Vega J."/>
        </authorList>
    </citation>
    <scope>NUCLEOTIDE SEQUENCE</scope>
</reference>
<evidence type="ECO:0000313" key="1">
    <source>
        <dbReference type="EMBL" id="CAJ2645435.1"/>
    </source>
</evidence>
<comment type="caution">
    <text evidence="1">The sequence shown here is derived from an EMBL/GenBank/DDBJ whole genome shotgun (WGS) entry which is preliminary data.</text>
</comment>
<gene>
    <name evidence="1" type="ORF">MILVUS5_LOCUS14332</name>
</gene>
<name>A0ACB0JN84_TRIPR</name>
<proteinExistence type="predicted"/>